<protein>
    <recommendedName>
        <fullName evidence="2">Nitroreductase domain-containing protein</fullName>
    </recommendedName>
</protein>
<organism evidence="1">
    <name type="scientific">marine sediment metagenome</name>
    <dbReference type="NCBI Taxonomy" id="412755"/>
    <lineage>
        <taxon>unclassified sequences</taxon>
        <taxon>metagenomes</taxon>
        <taxon>ecological metagenomes</taxon>
    </lineage>
</organism>
<evidence type="ECO:0008006" key="2">
    <source>
        <dbReference type="Google" id="ProtNLM"/>
    </source>
</evidence>
<sequence length="59" mass="6892">MHVHEAIQNRLSIRRYADISIPAEHMDILFKALQLAASGNNYQNCIKDRIHIFSLHFET</sequence>
<reference evidence="1" key="1">
    <citation type="journal article" date="2014" name="Front. Microbiol.">
        <title>High frequency of phylogenetically diverse reductive dehalogenase-homologous genes in deep subseafloor sedimentary metagenomes.</title>
        <authorList>
            <person name="Kawai M."/>
            <person name="Futagami T."/>
            <person name="Toyoda A."/>
            <person name="Takaki Y."/>
            <person name="Nishi S."/>
            <person name="Hori S."/>
            <person name="Arai W."/>
            <person name="Tsubouchi T."/>
            <person name="Morono Y."/>
            <person name="Uchiyama I."/>
            <person name="Ito T."/>
            <person name="Fujiyama A."/>
            <person name="Inagaki F."/>
            <person name="Takami H."/>
        </authorList>
    </citation>
    <scope>NUCLEOTIDE SEQUENCE</scope>
    <source>
        <strain evidence="1">Expedition CK06-06</strain>
    </source>
</reference>
<dbReference type="GO" id="GO:0016491">
    <property type="term" value="F:oxidoreductase activity"/>
    <property type="evidence" value="ECO:0007669"/>
    <property type="project" value="InterPro"/>
</dbReference>
<dbReference type="EMBL" id="BART01015418">
    <property type="protein sequence ID" value="GAG84186.1"/>
    <property type="molecule type" value="Genomic_DNA"/>
</dbReference>
<dbReference type="Gene3D" id="3.40.109.10">
    <property type="entry name" value="NADH Oxidase"/>
    <property type="match status" value="1"/>
</dbReference>
<evidence type="ECO:0000313" key="1">
    <source>
        <dbReference type="EMBL" id="GAG84186.1"/>
    </source>
</evidence>
<gene>
    <name evidence="1" type="ORF">S01H4_29937</name>
</gene>
<name>X1CIW7_9ZZZZ</name>
<dbReference type="AlphaFoldDB" id="X1CIW7"/>
<dbReference type="InterPro" id="IPR000415">
    <property type="entry name" value="Nitroreductase-like"/>
</dbReference>
<comment type="caution">
    <text evidence="1">The sequence shown here is derived from an EMBL/GenBank/DDBJ whole genome shotgun (WGS) entry which is preliminary data.</text>
</comment>
<dbReference type="SUPFAM" id="SSF55469">
    <property type="entry name" value="FMN-dependent nitroreductase-like"/>
    <property type="match status" value="1"/>
</dbReference>
<accession>X1CIW7</accession>
<proteinExistence type="predicted"/>